<feature type="modified residue" description="4-aspartylphosphate" evidence="4">
    <location>
        <position position="434"/>
    </location>
</feature>
<dbReference type="Proteomes" id="UP000198510">
    <property type="component" value="Unassembled WGS sequence"/>
</dbReference>
<dbReference type="InterPro" id="IPR005467">
    <property type="entry name" value="His_kinase_dom"/>
</dbReference>
<dbReference type="Gene3D" id="1.10.287.130">
    <property type="match status" value="1"/>
</dbReference>
<evidence type="ECO:0000256" key="4">
    <source>
        <dbReference type="PROSITE-ProRule" id="PRU00169"/>
    </source>
</evidence>
<proteinExistence type="predicted"/>
<keyword evidence="7" id="KW-0808">Transferase</keyword>
<dbReference type="SUPFAM" id="SSF55874">
    <property type="entry name" value="ATPase domain of HSP90 chaperone/DNA topoisomerase II/histidine kinase"/>
    <property type="match status" value="1"/>
</dbReference>
<dbReference type="Gene3D" id="3.40.50.2300">
    <property type="match status" value="1"/>
</dbReference>
<keyword evidence="8" id="KW-1185">Reference proteome</keyword>
<dbReference type="AlphaFoldDB" id="A0A1G9EEL8"/>
<comment type="catalytic activity">
    <reaction evidence="1">
        <text>ATP + protein L-histidine = ADP + protein N-phospho-L-histidine.</text>
        <dbReference type="EC" id="2.7.13.3"/>
    </reaction>
</comment>
<dbReference type="SUPFAM" id="SSF52172">
    <property type="entry name" value="CheY-like"/>
    <property type="match status" value="1"/>
</dbReference>
<organism evidence="7 8">
    <name type="scientific">Catalinimonas alkaloidigena</name>
    <dbReference type="NCBI Taxonomy" id="1075417"/>
    <lineage>
        <taxon>Bacteria</taxon>
        <taxon>Pseudomonadati</taxon>
        <taxon>Bacteroidota</taxon>
        <taxon>Cytophagia</taxon>
        <taxon>Cytophagales</taxon>
        <taxon>Catalimonadaceae</taxon>
        <taxon>Catalinimonas</taxon>
    </lineage>
</organism>
<feature type="domain" description="Histidine kinase" evidence="5">
    <location>
        <begin position="138"/>
        <end position="360"/>
    </location>
</feature>
<evidence type="ECO:0000259" key="5">
    <source>
        <dbReference type="PROSITE" id="PS50109"/>
    </source>
</evidence>
<dbReference type="CDD" id="cd16922">
    <property type="entry name" value="HATPase_EvgS-ArcB-TorS-like"/>
    <property type="match status" value="1"/>
</dbReference>
<dbReference type="PROSITE" id="PS50109">
    <property type="entry name" value="HIS_KIN"/>
    <property type="match status" value="1"/>
</dbReference>
<dbReference type="FunFam" id="3.30.565.10:FF:000010">
    <property type="entry name" value="Sensor histidine kinase RcsC"/>
    <property type="match status" value="1"/>
</dbReference>
<dbReference type="Gene3D" id="3.30.565.10">
    <property type="entry name" value="Histidine kinase-like ATPase, C-terminal domain"/>
    <property type="match status" value="1"/>
</dbReference>
<dbReference type="GO" id="GO:0000155">
    <property type="term" value="F:phosphorelay sensor kinase activity"/>
    <property type="evidence" value="ECO:0007669"/>
    <property type="project" value="InterPro"/>
</dbReference>
<dbReference type="CDD" id="cd00082">
    <property type="entry name" value="HisKA"/>
    <property type="match status" value="1"/>
</dbReference>
<dbReference type="SMART" id="SM00388">
    <property type="entry name" value="HisKA"/>
    <property type="match status" value="1"/>
</dbReference>
<dbReference type="STRING" id="1075417.SAMN05421823_103444"/>
<name>A0A1G9EEL8_9BACT</name>
<reference evidence="7 8" key="1">
    <citation type="submission" date="2016-10" db="EMBL/GenBank/DDBJ databases">
        <authorList>
            <person name="de Groot N.N."/>
        </authorList>
    </citation>
    <scope>NUCLEOTIDE SEQUENCE [LARGE SCALE GENOMIC DNA]</scope>
    <source>
        <strain evidence="7 8">DSM 25186</strain>
    </source>
</reference>
<sequence length="519" mass="58359">MGVGFGLLFPALATYLVNWHFDKLHRIGEYLYAHWQTVGTSWQFVGYVQQNIPFLWIIDTTPLILGILAYLIGRKQDQLERLNARQEVLIQQRTDELHQQNARLRREITVRRRTEAALRQATQQAQHLAHSKDQFLSAMSHEIRTPLHGIIGMADLLQHETLSAQQHTYLEALRFSASHLHQLVNDLLDYQKLEEDRLSIESVAFDLFELVAQLQTATAVLAQQKKLVLRVNLAPKVPQWVVGDPLRLQQVLHNLLSNALKFTESGEILLAIRLAADARPDSVGLLFEVKDTGIGIAPQKLAMIFDRFTQADADTTRRFGGTGLGLAITRKLLALQGSRIQVDSEVGRGSRFYFVQHFAPANHGTVPGKQPMLQTEHPTWPGMRVLVAEDDRINQLVIQKLLTSCQIEVTLVDNGAQAVETVASQETFDLVLMDLHMHEMDGLEATRQIRRLQAHLDQPLPIVALTAAVTEEARTQAEQAGMNGMLAKPMHKPLVYKVLETYAPAPEEVTPPPGIRVRT</sequence>
<dbReference type="InterPro" id="IPR011006">
    <property type="entry name" value="CheY-like_superfamily"/>
</dbReference>
<keyword evidence="7" id="KW-0418">Kinase</keyword>
<evidence type="ECO:0000256" key="3">
    <source>
        <dbReference type="ARBA" id="ARBA00022553"/>
    </source>
</evidence>
<dbReference type="PANTHER" id="PTHR45339">
    <property type="entry name" value="HYBRID SIGNAL TRANSDUCTION HISTIDINE KINASE J"/>
    <property type="match status" value="1"/>
</dbReference>
<dbReference type="PRINTS" id="PR00344">
    <property type="entry name" value="BCTRLSENSOR"/>
</dbReference>
<dbReference type="InterPro" id="IPR036097">
    <property type="entry name" value="HisK_dim/P_sf"/>
</dbReference>
<accession>A0A1G9EEL8</accession>
<dbReference type="EC" id="2.7.13.3" evidence="2"/>
<dbReference type="PROSITE" id="PS50110">
    <property type="entry name" value="RESPONSE_REGULATORY"/>
    <property type="match status" value="1"/>
</dbReference>
<evidence type="ECO:0000256" key="1">
    <source>
        <dbReference type="ARBA" id="ARBA00000085"/>
    </source>
</evidence>
<dbReference type="SUPFAM" id="SSF47384">
    <property type="entry name" value="Homodimeric domain of signal transducing histidine kinase"/>
    <property type="match status" value="1"/>
</dbReference>
<dbReference type="Pfam" id="PF00072">
    <property type="entry name" value="Response_reg"/>
    <property type="match status" value="1"/>
</dbReference>
<dbReference type="Pfam" id="PF00512">
    <property type="entry name" value="HisKA"/>
    <property type="match status" value="1"/>
</dbReference>
<dbReference type="Pfam" id="PF02518">
    <property type="entry name" value="HATPase_c"/>
    <property type="match status" value="1"/>
</dbReference>
<keyword evidence="3 4" id="KW-0597">Phosphoprotein</keyword>
<dbReference type="InterPro" id="IPR001789">
    <property type="entry name" value="Sig_transdc_resp-reg_receiver"/>
</dbReference>
<gene>
    <name evidence="7" type="ORF">SAMN05421823_103444</name>
</gene>
<dbReference type="CDD" id="cd17546">
    <property type="entry name" value="REC_hyHK_CKI1_RcsC-like"/>
    <property type="match status" value="1"/>
</dbReference>
<evidence type="ECO:0000259" key="6">
    <source>
        <dbReference type="PROSITE" id="PS50110"/>
    </source>
</evidence>
<dbReference type="InterPro" id="IPR004358">
    <property type="entry name" value="Sig_transdc_His_kin-like_C"/>
</dbReference>
<dbReference type="InterPro" id="IPR003594">
    <property type="entry name" value="HATPase_dom"/>
</dbReference>
<dbReference type="SMART" id="SM00387">
    <property type="entry name" value="HATPase_c"/>
    <property type="match status" value="1"/>
</dbReference>
<protein>
    <recommendedName>
        <fullName evidence="2">histidine kinase</fullName>
        <ecNumber evidence="2">2.7.13.3</ecNumber>
    </recommendedName>
</protein>
<dbReference type="InterPro" id="IPR003661">
    <property type="entry name" value="HisK_dim/P_dom"/>
</dbReference>
<evidence type="ECO:0000256" key="2">
    <source>
        <dbReference type="ARBA" id="ARBA00012438"/>
    </source>
</evidence>
<feature type="domain" description="Response regulatory" evidence="6">
    <location>
        <begin position="384"/>
        <end position="503"/>
    </location>
</feature>
<evidence type="ECO:0000313" key="7">
    <source>
        <dbReference type="EMBL" id="SDK74523.1"/>
    </source>
</evidence>
<evidence type="ECO:0000313" key="8">
    <source>
        <dbReference type="Proteomes" id="UP000198510"/>
    </source>
</evidence>
<dbReference type="PANTHER" id="PTHR45339:SF3">
    <property type="entry name" value="HISTIDINE KINASE"/>
    <property type="match status" value="1"/>
</dbReference>
<dbReference type="SMART" id="SM00448">
    <property type="entry name" value="REC"/>
    <property type="match status" value="1"/>
</dbReference>
<dbReference type="InterPro" id="IPR036890">
    <property type="entry name" value="HATPase_C_sf"/>
</dbReference>
<dbReference type="EMBL" id="FNFO01000003">
    <property type="protein sequence ID" value="SDK74523.1"/>
    <property type="molecule type" value="Genomic_DNA"/>
</dbReference>